<feature type="compositionally biased region" description="Basic and acidic residues" evidence="1">
    <location>
        <begin position="546"/>
        <end position="567"/>
    </location>
</feature>
<feature type="compositionally biased region" description="Basic residues" evidence="1">
    <location>
        <begin position="447"/>
        <end position="457"/>
    </location>
</feature>
<proteinExistence type="predicted"/>
<feature type="compositionally biased region" description="Basic and acidic residues" evidence="1">
    <location>
        <begin position="588"/>
        <end position="613"/>
    </location>
</feature>
<name>A0A3N4ABK7_9MICC</name>
<dbReference type="Proteomes" id="UP000270616">
    <property type="component" value="Unassembled WGS sequence"/>
</dbReference>
<feature type="compositionally biased region" description="Low complexity" evidence="1">
    <location>
        <begin position="466"/>
        <end position="477"/>
    </location>
</feature>
<sequence length="653" mass="70200">MALTVSSSLNQKTWDATVRVTGGHPNQLWGIGAVQQSAEGEKLTVDRILVRDADERMVGYGQLQIRRDNGRVVVEGNQVHVNRAAMVPGFMETVAGYVEDRYGAERITLEVDAQGAQPLNDALEERGWKRQDQVEESEVGPKRLRVPLGVTEKALSSRLSAQTLDRCRAGLKVSDVTVREITANSGGVRAVGLKTGQINHLLKDLGQDSLLLVAAQERPDEQPEALGYLWFVHTVGLAMLYRVGFTRKARELGIDDALLLTGAVELQKRGVQRMDGGNSRDKDVPTVVREMADHERSVLGTWRKDLVEAPEAAPAPADAPTKKRGLFGRRKKQPEPAPVVEQVEQPEPRRVDEVRQQVSQDLGIEMTGMTPPQSEAPDPVPAQVSESGGARAEEGSAPAAATGAAVGATAAADAASTSTADKNGEAVSQRPETASEETSEGEPKMSKAARRKQRRQEKRAAKADPEPQSEASAPAAAVSTGDDDTATAYAVQDTPDAGDRATDAEPTSERSEGQETTQGVDSEEPGEPATDEETGLTPDEPVVAGELRDDEPHENTPRDGEAEKAPTEDEAQQDDAPLEDEPAEPVEDPARVEARARADQERQDRPEHKDGDAVARTADSLSGPEPKKSRGPLAFGKRLYSESLEAFKDAAGR</sequence>
<feature type="compositionally biased region" description="Acidic residues" evidence="1">
    <location>
        <begin position="521"/>
        <end position="534"/>
    </location>
</feature>
<keyword evidence="3" id="KW-1185">Reference proteome</keyword>
<protein>
    <submittedName>
        <fullName evidence="2">Uncharacterized protein</fullName>
    </submittedName>
</protein>
<feature type="compositionally biased region" description="Acidic residues" evidence="1">
    <location>
        <begin position="568"/>
        <end position="587"/>
    </location>
</feature>
<dbReference type="RefSeq" id="WP_123825030.1">
    <property type="nucleotide sequence ID" value="NZ_RKMF01000007.1"/>
</dbReference>
<feature type="compositionally biased region" description="Low complexity" evidence="1">
    <location>
        <begin position="309"/>
        <end position="319"/>
    </location>
</feature>
<feature type="compositionally biased region" description="Low complexity" evidence="1">
    <location>
        <begin position="385"/>
        <end position="420"/>
    </location>
</feature>
<dbReference type="EMBL" id="RKMF01000007">
    <property type="protein sequence ID" value="ROZ63232.1"/>
    <property type="molecule type" value="Genomic_DNA"/>
</dbReference>
<evidence type="ECO:0000313" key="3">
    <source>
        <dbReference type="Proteomes" id="UP000270616"/>
    </source>
</evidence>
<evidence type="ECO:0000313" key="2">
    <source>
        <dbReference type="EMBL" id="ROZ63232.1"/>
    </source>
</evidence>
<gene>
    <name evidence="2" type="ORF">EDL96_06705</name>
</gene>
<feature type="compositionally biased region" description="Basic residues" evidence="1">
    <location>
        <begin position="322"/>
        <end position="332"/>
    </location>
</feature>
<feature type="compositionally biased region" description="Basic and acidic residues" evidence="1">
    <location>
        <begin position="497"/>
        <end position="513"/>
    </location>
</feature>
<comment type="caution">
    <text evidence="2">The sequence shown here is derived from an EMBL/GenBank/DDBJ whole genome shotgun (WGS) entry which is preliminary data.</text>
</comment>
<feature type="region of interest" description="Disordered" evidence="1">
    <location>
        <begin position="309"/>
        <end position="641"/>
    </location>
</feature>
<dbReference type="AlphaFoldDB" id="A0A3N4ABK7"/>
<accession>A0A3N4ABK7</accession>
<organism evidence="2 3">
    <name type="scientific">Kocuria soli</name>
    <dbReference type="NCBI Taxonomy" id="2485125"/>
    <lineage>
        <taxon>Bacteria</taxon>
        <taxon>Bacillati</taxon>
        <taxon>Actinomycetota</taxon>
        <taxon>Actinomycetes</taxon>
        <taxon>Micrococcales</taxon>
        <taxon>Micrococcaceae</taxon>
        <taxon>Kocuria</taxon>
    </lineage>
</organism>
<feature type="compositionally biased region" description="Basic and acidic residues" evidence="1">
    <location>
        <begin position="346"/>
        <end position="355"/>
    </location>
</feature>
<dbReference type="OrthoDB" id="9785911at2"/>
<reference evidence="2 3" key="1">
    <citation type="submission" date="2018-10" db="EMBL/GenBank/DDBJ databases">
        <title>Kocuria sp. M5W7-7, whole genome shotgun sequence.</title>
        <authorList>
            <person name="Tuo L."/>
        </authorList>
    </citation>
    <scope>NUCLEOTIDE SEQUENCE [LARGE SCALE GENOMIC DNA]</scope>
    <source>
        <strain evidence="2 3">M5W7-7</strain>
    </source>
</reference>
<evidence type="ECO:0000256" key="1">
    <source>
        <dbReference type="SAM" id="MobiDB-lite"/>
    </source>
</evidence>